<dbReference type="PANTHER" id="PTHR33408:SF2">
    <property type="entry name" value="TRANSPOSASE DDE DOMAIN-CONTAINING PROTEIN"/>
    <property type="match status" value="1"/>
</dbReference>
<protein>
    <recommendedName>
        <fullName evidence="1">Transposase InsH N-terminal domain-containing protein</fullName>
    </recommendedName>
</protein>
<evidence type="ECO:0000313" key="2">
    <source>
        <dbReference type="EMBL" id="BCL62048.1"/>
    </source>
</evidence>
<evidence type="ECO:0000259" key="1">
    <source>
        <dbReference type="Pfam" id="PF05598"/>
    </source>
</evidence>
<dbReference type="InterPro" id="IPR008490">
    <property type="entry name" value="Transposase_InsH_N"/>
</dbReference>
<accession>A0A8D5FMY1</accession>
<dbReference type="Pfam" id="PF05598">
    <property type="entry name" value="DUF772"/>
    <property type="match status" value="1"/>
</dbReference>
<dbReference type="PANTHER" id="PTHR33408">
    <property type="entry name" value="TRANSPOSASE"/>
    <property type="match status" value="1"/>
</dbReference>
<dbReference type="AlphaFoldDB" id="A0A8D5FMY1"/>
<gene>
    <name evidence="2" type="ORF">DGMP_27410</name>
</gene>
<keyword evidence="3" id="KW-1185">Reference proteome</keyword>
<sequence>MIAIIPDDSGAPAYDPKILLKTILFAYSRGITSSRKIERACRENVVFMAMFMIESTSARVTSSVTMPPAQIQIDEEANNRQP</sequence>
<name>A0A8D5FMY1_9BACT</name>
<dbReference type="EMBL" id="AP024086">
    <property type="protein sequence ID" value="BCL62048.1"/>
    <property type="molecule type" value="Genomic_DNA"/>
</dbReference>
<organism evidence="2 3">
    <name type="scientific">Desulfomarina profundi</name>
    <dbReference type="NCBI Taxonomy" id="2772557"/>
    <lineage>
        <taxon>Bacteria</taxon>
        <taxon>Pseudomonadati</taxon>
        <taxon>Thermodesulfobacteriota</taxon>
        <taxon>Desulfobulbia</taxon>
        <taxon>Desulfobulbales</taxon>
        <taxon>Desulfobulbaceae</taxon>
        <taxon>Desulfomarina</taxon>
    </lineage>
</organism>
<reference evidence="2" key="1">
    <citation type="submission" date="2020-09" db="EMBL/GenBank/DDBJ databases">
        <title>Desulfogranum mesoprofundum gen. nov., sp. nov., a novel mesophilic, sulfate-reducing chemolithoautotroph isolated from a deep-sea hydrothermal vent chimney in the Suiyo Seamount.</title>
        <authorList>
            <person name="Hashimoto Y."/>
            <person name="Nakagawa S."/>
        </authorList>
    </citation>
    <scope>NUCLEOTIDE SEQUENCE</scope>
    <source>
        <strain evidence="2">KT2</strain>
    </source>
</reference>
<proteinExistence type="predicted"/>
<dbReference type="KEGG" id="dbk:DGMP_27410"/>
<dbReference type="RefSeq" id="WP_228854451.1">
    <property type="nucleotide sequence ID" value="NZ_AP024086.1"/>
</dbReference>
<dbReference type="Proteomes" id="UP000826725">
    <property type="component" value="Chromosome"/>
</dbReference>
<feature type="domain" description="Transposase InsH N-terminal" evidence="1">
    <location>
        <begin position="8"/>
        <end position="54"/>
    </location>
</feature>
<evidence type="ECO:0000313" key="3">
    <source>
        <dbReference type="Proteomes" id="UP000826725"/>
    </source>
</evidence>